<dbReference type="RefSeq" id="WP_151917614.1">
    <property type="nucleotide sequence ID" value="NZ_RQSP01000062.1"/>
</dbReference>
<dbReference type="PROSITE" id="PS50893">
    <property type="entry name" value="ABC_TRANSPORTER_2"/>
    <property type="match status" value="1"/>
</dbReference>
<dbReference type="Pfam" id="PF00005">
    <property type="entry name" value="ABC_tran"/>
    <property type="match status" value="1"/>
</dbReference>
<keyword evidence="4" id="KW-0547">Nucleotide-binding</keyword>
<feature type="domain" description="ABC transporter" evidence="8">
    <location>
        <begin position="14"/>
        <end position="249"/>
    </location>
</feature>
<evidence type="ECO:0000256" key="5">
    <source>
        <dbReference type="ARBA" id="ARBA00022840"/>
    </source>
</evidence>
<dbReference type="Proteomes" id="UP000326336">
    <property type="component" value="Unassembled WGS sequence"/>
</dbReference>
<evidence type="ECO:0000259" key="8">
    <source>
        <dbReference type="PROSITE" id="PS50893"/>
    </source>
</evidence>
<dbReference type="SMART" id="SM00382">
    <property type="entry name" value="AAA"/>
    <property type="match status" value="1"/>
</dbReference>
<dbReference type="PANTHER" id="PTHR42711:SF5">
    <property type="entry name" value="ABC TRANSPORTER ATP-BINDING PROTEIN NATA"/>
    <property type="match status" value="1"/>
</dbReference>
<organism evidence="9 10">
    <name type="scientific">Bifidobacterium jacchi</name>
    <dbReference type="NCBI Taxonomy" id="2490545"/>
    <lineage>
        <taxon>Bacteria</taxon>
        <taxon>Bacillati</taxon>
        <taxon>Actinomycetota</taxon>
        <taxon>Actinomycetes</taxon>
        <taxon>Bifidobacteriales</taxon>
        <taxon>Bifidobacteriaceae</taxon>
        <taxon>Bifidobacterium</taxon>
    </lineage>
</organism>
<dbReference type="GO" id="GO:0005886">
    <property type="term" value="C:plasma membrane"/>
    <property type="evidence" value="ECO:0007669"/>
    <property type="project" value="UniProtKB-SubCell"/>
</dbReference>
<evidence type="ECO:0000256" key="6">
    <source>
        <dbReference type="ARBA" id="ARBA00023251"/>
    </source>
</evidence>
<feature type="region of interest" description="Disordered" evidence="7">
    <location>
        <begin position="341"/>
        <end position="360"/>
    </location>
</feature>
<comment type="similarity">
    <text evidence="2">Belongs to the ABC transporter superfamily.</text>
</comment>
<keyword evidence="3" id="KW-0813">Transport</keyword>
<dbReference type="AlphaFoldDB" id="A0A5N5RCI1"/>
<keyword evidence="5 9" id="KW-0067">ATP-binding</keyword>
<name>A0A5N5RCI1_9BIFI</name>
<dbReference type="OrthoDB" id="9804819at2"/>
<dbReference type="InterPro" id="IPR050763">
    <property type="entry name" value="ABC_transporter_ATP-binding"/>
</dbReference>
<sequence length="360" mass="39220">MSNDAVEPDCMTVLRMADVTRSYGARDHRRQVVRGLSLTVERGRIVCLLGPNGAGKTTTVKMASTLLLPDSGEISVCGVDAIRDPFRARRYLSLLFGGERGFYARATAIDNLRFFARVAGVPCRLIETRVHEALERVNLLDKANERVETFSRGMCQRLHIARTLCSKSRLVLLDEPTTGLDPQSALEVRDLIAGLRDEGAGILLTTHSMPEAEVLADSVNVIREGRIIAVGTVHELSERLRIDGVGMYMDFDIGDGDHDEGMRRLAALPGVRGVDASSHGGVWSFNLICQGGEPDLERVREAAGLPSLRRLGWRPATLEELYLALLRTDDNGHVDHVGHVKHGGELTGGNADEPAEGEAA</sequence>
<gene>
    <name evidence="9" type="ORF">EHS19_10015</name>
</gene>
<comment type="caution">
    <text evidence="9">The sequence shown here is derived from an EMBL/GenBank/DDBJ whole genome shotgun (WGS) entry which is preliminary data.</text>
</comment>
<evidence type="ECO:0000313" key="10">
    <source>
        <dbReference type="Proteomes" id="UP000326336"/>
    </source>
</evidence>
<proteinExistence type="inferred from homology"/>
<evidence type="ECO:0000256" key="4">
    <source>
        <dbReference type="ARBA" id="ARBA00022741"/>
    </source>
</evidence>
<dbReference type="GO" id="GO:0046677">
    <property type="term" value="P:response to antibiotic"/>
    <property type="evidence" value="ECO:0007669"/>
    <property type="project" value="UniProtKB-KW"/>
</dbReference>
<evidence type="ECO:0000256" key="2">
    <source>
        <dbReference type="ARBA" id="ARBA00005417"/>
    </source>
</evidence>
<dbReference type="PANTHER" id="PTHR42711">
    <property type="entry name" value="ABC TRANSPORTER ATP-BINDING PROTEIN"/>
    <property type="match status" value="1"/>
</dbReference>
<dbReference type="SUPFAM" id="SSF52540">
    <property type="entry name" value="P-loop containing nucleoside triphosphate hydrolases"/>
    <property type="match status" value="1"/>
</dbReference>
<evidence type="ECO:0000256" key="3">
    <source>
        <dbReference type="ARBA" id="ARBA00022448"/>
    </source>
</evidence>
<comment type="subcellular location">
    <subcellularLocation>
        <location evidence="1">Cell membrane</location>
        <topology evidence="1">Peripheral membrane protein</topology>
    </subcellularLocation>
</comment>
<keyword evidence="6" id="KW-0046">Antibiotic resistance</keyword>
<evidence type="ECO:0000313" key="9">
    <source>
        <dbReference type="EMBL" id="KAB5604490.1"/>
    </source>
</evidence>
<keyword evidence="10" id="KW-1185">Reference proteome</keyword>
<evidence type="ECO:0000256" key="1">
    <source>
        <dbReference type="ARBA" id="ARBA00004202"/>
    </source>
</evidence>
<dbReference type="InterPro" id="IPR003593">
    <property type="entry name" value="AAA+_ATPase"/>
</dbReference>
<accession>A0A5N5RCI1</accession>
<dbReference type="InterPro" id="IPR003439">
    <property type="entry name" value="ABC_transporter-like_ATP-bd"/>
</dbReference>
<protein>
    <submittedName>
        <fullName evidence="9">ABC transporter ATP-binding protein</fullName>
    </submittedName>
</protein>
<dbReference type="GO" id="GO:0005524">
    <property type="term" value="F:ATP binding"/>
    <property type="evidence" value="ECO:0007669"/>
    <property type="project" value="UniProtKB-KW"/>
</dbReference>
<dbReference type="GO" id="GO:0016887">
    <property type="term" value="F:ATP hydrolysis activity"/>
    <property type="evidence" value="ECO:0007669"/>
    <property type="project" value="InterPro"/>
</dbReference>
<dbReference type="EMBL" id="RQSP01000062">
    <property type="protein sequence ID" value="KAB5604490.1"/>
    <property type="molecule type" value="Genomic_DNA"/>
</dbReference>
<dbReference type="InterPro" id="IPR027417">
    <property type="entry name" value="P-loop_NTPase"/>
</dbReference>
<dbReference type="Gene3D" id="3.40.50.300">
    <property type="entry name" value="P-loop containing nucleotide triphosphate hydrolases"/>
    <property type="match status" value="1"/>
</dbReference>
<evidence type="ECO:0000256" key="7">
    <source>
        <dbReference type="SAM" id="MobiDB-lite"/>
    </source>
</evidence>
<reference evidence="9 10" key="1">
    <citation type="journal article" date="2019" name="Int. J. Syst. Evol. Microbiol.">
        <title>Bifidobacterium jacchi sp. nov., isolated from the faeces of a baby common marmoset (Callithrix jacchus).</title>
        <authorList>
            <person name="Modesto M."/>
            <person name="Watanabe K."/>
            <person name="Arita M."/>
            <person name="Satti M."/>
            <person name="Oki K."/>
            <person name="Sciavilla P."/>
            <person name="Patavino C."/>
            <person name="Camma C."/>
            <person name="Michelini S."/>
            <person name="Sgorbati B."/>
            <person name="Mattarelli P."/>
        </authorList>
    </citation>
    <scope>NUCLEOTIDE SEQUENCE [LARGE SCALE GENOMIC DNA]</scope>
    <source>
        <strain evidence="9 10">MRM 9.3</strain>
    </source>
</reference>